<protein>
    <submittedName>
        <fullName evidence="4">Uncharacterized protein</fullName>
    </submittedName>
</protein>
<name>A0A5N6HYL5_9EURO</name>
<dbReference type="SUPFAM" id="SSF51735">
    <property type="entry name" value="NAD(P)-binding Rossmann-fold domains"/>
    <property type="match status" value="1"/>
</dbReference>
<sequence length="305" mass="34565">MRVAIAGAGGLARYISDEFPKYGHSVVILTRREKECFRNRPYITQIITDFSVPSIVTALRDCEMLISVILAYKAEFIDIHLNLISACQLSPKCKRFIPSEFFGDIENYPDLPTFYWESREPIQKVLREQTEIEWTLVVNCWLGDYIVPRRNLYLMDIGEAFPIDITGNQIVIPGTGTDAVDVTAARDLATALALLADAPVWEPYVYVSGTKTCWNDLAQLVFQKRYPALRDVKRVGLGEILGTIQNSTDPEELLRAHLQLFVSLGAVSLDPEKVEAHRRKFFAGLEFRSPEHLIDEVDEDPDKVV</sequence>
<dbReference type="Gene3D" id="3.40.50.720">
    <property type="entry name" value="NAD(P)-binding Rossmann-like Domain"/>
    <property type="match status" value="1"/>
</dbReference>
<dbReference type="RefSeq" id="XP_031941606.1">
    <property type="nucleotide sequence ID" value="XM_032089542.1"/>
</dbReference>
<dbReference type="InterPro" id="IPR036291">
    <property type="entry name" value="NAD(P)-bd_dom_sf"/>
</dbReference>
<keyword evidence="5" id="KW-1185">Reference proteome</keyword>
<dbReference type="AlphaFoldDB" id="A0A5N6HYL5"/>
<dbReference type="Gene3D" id="3.90.25.10">
    <property type="entry name" value="UDP-galactose 4-epimerase, domain 1"/>
    <property type="match status" value="1"/>
</dbReference>
<dbReference type="OrthoDB" id="419598at2759"/>
<comment type="similarity">
    <text evidence="1">Belongs to the NmrA-type oxidoreductase family. Isoflavone reductase subfamily.</text>
</comment>
<dbReference type="PANTHER" id="PTHR47706:SF4">
    <property type="entry name" value="NMRA-LIKE DOMAIN-CONTAINING PROTEIN"/>
    <property type="match status" value="1"/>
</dbReference>
<dbReference type="GO" id="GO:0016491">
    <property type="term" value="F:oxidoreductase activity"/>
    <property type="evidence" value="ECO:0007669"/>
    <property type="project" value="UniProtKB-KW"/>
</dbReference>
<evidence type="ECO:0000256" key="2">
    <source>
        <dbReference type="ARBA" id="ARBA00022857"/>
    </source>
</evidence>
<reference evidence="4 5" key="1">
    <citation type="submission" date="2019-04" db="EMBL/GenBank/DDBJ databases">
        <authorList>
            <consortium name="DOE Joint Genome Institute"/>
            <person name="Mondo S."/>
            <person name="Kjaerbolling I."/>
            <person name="Vesth T."/>
            <person name="Frisvad J.C."/>
            <person name="Nybo J.L."/>
            <person name="Theobald S."/>
            <person name="Kildgaard S."/>
            <person name="Isbrandt T."/>
            <person name="Kuo A."/>
            <person name="Sato A."/>
            <person name="Lyhne E.K."/>
            <person name="Kogle M.E."/>
            <person name="Wiebenga A."/>
            <person name="Kun R.S."/>
            <person name="Lubbers R.J."/>
            <person name="Makela M.R."/>
            <person name="Barry K."/>
            <person name="Chovatia M."/>
            <person name="Clum A."/>
            <person name="Daum C."/>
            <person name="Haridas S."/>
            <person name="He G."/>
            <person name="LaButti K."/>
            <person name="Lipzen A."/>
            <person name="Riley R."/>
            <person name="Salamov A."/>
            <person name="Simmons B.A."/>
            <person name="Magnuson J.K."/>
            <person name="Henrissat B."/>
            <person name="Mortensen U.H."/>
            <person name="Larsen T.O."/>
            <person name="Devries R.P."/>
            <person name="Grigoriev I.V."/>
            <person name="Machida M."/>
            <person name="Baker S.E."/>
            <person name="Andersen M.R."/>
            <person name="Cantor M.N."/>
            <person name="Hua S.X."/>
        </authorList>
    </citation>
    <scope>NUCLEOTIDE SEQUENCE [LARGE SCALE GENOMIC DNA]</scope>
    <source>
        <strain evidence="4 5">CBS 119388</strain>
    </source>
</reference>
<dbReference type="GeneID" id="43674233"/>
<dbReference type="EMBL" id="ML736768">
    <property type="protein sequence ID" value="KAE8404287.1"/>
    <property type="molecule type" value="Genomic_DNA"/>
</dbReference>
<proteinExistence type="inferred from homology"/>
<dbReference type="InterPro" id="IPR051609">
    <property type="entry name" value="NmrA/Isoflavone_reductase-like"/>
</dbReference>
<evidence type="ECO:0000313" key="5">
    <source>
        <dbReference type="Proteomes" id="UP000325579"/>
    </source>
</evidence>
<organism evidence="4 5">
    <name type="scientific">Aspergillus pseudonomiae</name>
    <dbReference type="NCBI Taxonomy" id="1506151"/>
    <lineage>
        <taxon>Eukaryota</taxon>
        <taxon>Fungi</taxon>
        <taxon>Dikarya</taxon>
        <taxon>Ascomycota</taxon>
        <taxon>Pezizomycotina</taxon>
        <taxon>Eurotiomycetes</taxon>
        <taxon>Eurotiomycetidae</taxon>
        <taxon>Eurotiales</taxon>
        <taxon>Aspergillaceae</taxon>
        <taxon>Aspergillus</taxon>
        <taxon>Aspergillus subgen. Circumdati</taxon>
    </lineage>
</organism>
<evidence type="ECO:0000256" key="3">
    <source>
        <dbReference type="ARBA" id="ARBA00023002"/>
    </source>
</evidence>
<evidence type="ECO:0000256" key="1">
    <source>
        <dbReference type="ARBA" id="ARBA00005725"/>
    </source>
</evidence>
<keyword evidence="2" id="KW-0521">NADP</keyword>
<keyword evidence="3" id="KW-0560">Oxidoreductase</keyword>
<evidence type="ECO:0000313" key="4">
    <source>
        <dbReference type="EMBL" id="KAE8404287.1"/>
    </source>
</evidence>
<accession>A0A5N7DD38</accession>
<dbReference type="PANTHER" id="PTHR47706">
    <property type="entry name" value="NMRA-LIKE FAMILY PROTEIN"/>
    <property type="match status" value="1"/>
</dbReference>
<gene>
    <name evidence="4" type="ORF">BDV37DRAFT_293969</name>
</gene>
<dbReference type="Proteomes" id="UP000325579">
    <property type="component" value="Unassembled WGS sequence"/>
</dbReference>
<accession>A0A5N6HYL5</accession>